<proteinExistence type="predicted"/>
<organism evidence="1 2">
    <name type="scientific">Algoriphagus limi</name>
    <dbReference type="NCBI Taxonomy" id="2975273"/>
    <lineage>
        <taxon>Bacteria</taxon>
        <taxon>Pseudomonadati</taxon>
        <taxon>Bacteroidota</taxon>
        <taxon>Cytophagia</taxon>
        <taxon>Cytophagales</taxon>
        <taxon>Cyclobacteriaceae</taxon>
        <taxon>Algoriphagus</taxon>
    </lineage>
</organism>
<comment type="caution">
    <text evidence="1">The sequence shown here is derived from an EMBL/GenBank/DDBJ whole genome shotgun (WGS) entry which is preliminary data.</text>
</comment>
<evidence type="ECO:0000313" key="1">
    <source>
        <dbReference type="EMBL" id="MCS5491064.1"/>
    </source>
</evidence>
<keyword evidence="2" id="KW-1185">Reference proteome</keyword>
<evidence type="ECO:0000313" key="2">
    <source>
        <dbReference type="Proteomes" id="UP001206788"/>
    </source>
</evidence>
<protein>
    <submittedName>
        <fullName evidence="1">UDP-glucuronosyltransferase</fullName>
    </submittedName>
</protein>
<gene>
    <name evidence="1" type="ORF">NY014_11520</name>
</gene>
<sequence length="124" mass="14662">MIDFKFRPDNYFSEGTNSVLLVRLHYPESQWGEQISIYAHEIDRMIHLEAVDFYGNDYMLYPSKVDEPMNLEDLIYLIEGMQVNQDSWEGKMELVLDGIPEASSSFYPELEKYFSEKRKNFGLD</sequence>
<name>A0ABT2G729_9BACT</name>
<dbReference type="Proteomes" id="UP001206788">
    <property type="component" value="Unassembled WGS sequence"/>
</dbReference>
<accession>A0ABT2G729</accession>
<reference evidence="1 2" key="1">
    <citation type="submission" date="2022-08" db="EMBL/GenBank/DDBJ databases">
        <title>Algoriphagus sp. CAU 1643 isolated from mud.</title>
        <authorList>
            <person name="Kim W."/>
        </authorList>
    </citation>
    <scope>NUCLEOTIDE SEQUENCE [LARGE SCALE GENOMIC DNA]</scope>
    <source>
        <strain evidence="1 2">CAU 1643</strain>
    </source>
</reference>
<dbReference type="RefSeq" id="WP_259414728.1">
    <property type="nucleotide sequence ID" value="NZ_JANWGH010000002.1"/>
</dbReference>
<dbReference type="EMBL" id="JANWGH010000002">
    <property type="protein sequence ID" value="MCS5491064.1"/>
    <property type="molecule type" value="Genomic_DNA"/>
</dbReference>